<organism evidence="1 2">
    <name type="scientific">Puccinia graminis f. sp. tritici</name>
    <dbReference type="NCBI Taxonomy" id="56615"/>
    <lineage>
        <taxon>Eukaryota</taxon>
        <taxon>Fungi</taxon>
        <taxon>Dikarya</taxon>
        <taxon>Basidiomycota</taxon>
        <taxon>Pucciniomycotina</taxon>
        <taxon>Pucciniomycetes</taxon>
        <taxon>Pucciniales</taxon>
        <taxon>Pucciniaceae</taxon>
        <taxon>Puccinia</taxon>
    </lineage>
</organism>
<proteinExistence type="predicted"/>
<dbReference type="EMBL" id="VSWC01000171">
    <property type="protein sequence ID" value="KAA1070670.1"/>
    <property type="molecule type" value="Genomic_DNA"/>
</dbReference>
<keyword evidence="2" id="KW-1185">Reference proteome</keyword>
<sequence length="102" mass="11296">MNKHGSCSTYSGSSDMNLRQSADTMAIRRRANPYKEQILHLFAGGRYLAMLTECRPHGKKDISPKALGKHRPLPLIAGQRYWASWSSATALMGKNSSQSADE</sequence>
<evidence type="ECO:0000313" key="1">
    <source>
        <dbReference type="EMBL" id="KAA1070670.1"/>
    </source>
</evidence>
<gene>
    <name evidence="1" type="ORF">PGT21_020703</name>
</gene>
<name>A0A5B0M3W9_PUCGR</name>
<reference evidence="1 2" key="1">
    <citation type="submission" date="2019-05" db="EMBL/GenBank/DDBJ databases">
        <title>Emergence of the Ug99 lineage of the wheat stem rust pathogen through somatic hybridization.</title>
        <authorList>
            <person name="Li F."/>
            <person name="Upadhyaya N.M."/>
            <person name="Sperschneider J."/>
            <person name="Matny O."/>
            <person name="Nguyen-Phuc H."/>
            <person name="Mago R."/>
            <person name="Raley C."/>
            <person name="Miller M.E."/>
            <person name="Silverstein K.A.T."/>
            <person name="Henningsen E."/>
            <person name="Hirsch C.D."/>
            <person name="Visser B."/>
            <person name="Pretorius Z.A."/>
            <person name="Steffenson B.J."/>
            <person name="Schwessinger B."/>
            <person name="Dodds P.N."/>
            <person name="Figueroa M."/>
        </authorList>
    </citation>
    <scope>NUCLEOTIDE SEQUENCE [LARGE SCALE GENOMIC DNA]</scope>
    <source>
        <strain evidence="1">21-0</strain>
    </source>
</reference>
<accession>A0A5B0M3W9</accession>
<dbReference type="AlphaFoldDB" id="A0A5B0M3W9"/>
<dbReference type="Proteomes" id="UP000324748">
    <property type="component" value="Unassembled WGS sequence"/>
</dbReference>
<evidence type="ECO:0000313" key="2">
    <source>
        <dbReference type="Proteomes" id="UP000324748"/>
    </source>
</evidence>
<protein>
    <submittedName>
        <fullName evidence="1">Uncharacterized protein</fullName>
    </submittedName>
</protein>
<comment type="caution">
    <text evidence="1">The sequence shown here is derived from an EMBL/GenBank/DDBJ whole genome shotgun (WGS) entry which is preliminary data.</text>
</comment>